<dbReference type="GO" id="GO:0032301">
    <property type="term" value="C:MutSalpha complex"/>
    <property type="evidence" value="ECO:0007669"/>
    <property type="project" value="TreeGrafter"/>
</dbReference>
<evidence type="ECO:0000256" key="1">
    <source>
        <dbReference type="ARBA" id="ARBA00006271"/>
    </source>
</evidence>
<dbReference type="FunFam" id="3.40.1170.10:FF:000002">
    <property type="entry name" value="DNA mismatch repair protein"/>
    <property type="match status" value="1"/>
</dbReference>
<evidence type="ECO:0000259" key="8">
    <source>
        <dbReference type="Pfam" id="PF05188"/>
    </source>
</evidence>
<dbReference type="EMBL" id="CAJNOR010002710">
    <property type="protein sequence ID" value="CAF1330785.1"/>
    <property type="molecule type" value="Genomic_DNA"/>
</dbReference>
<evidence type="ECO:0000259" key="9">
    <source>
        <dbReference type="Pfam" id="PF05192"/>
    </source>
</evidence>
<protein>
    <recommendedName>
        <fullName evidence="12">DNA mismatch repair protein Msh6</fullName>
    </recommendedName>
</protein>
<dbReference type="Gene3D" id="1.10.1420.10">
    <property type="match status" value="1"/>
</dbReference>
<feature type="domain" description="DNA mismatch repair protein MutS core" evidence="9">
    <location>
        <begin position="595"/>
        <end position="649"/>
    </location>
</feature>
<organism evidence="10 11">
    <name type="scientific">Adineta ricciae</name>
    <name type="common">Rotifer</name>
    <dbReference type="NCBI Taxonomy" id="249248"/>
    <lineage>
        <taxon>Eukaryota</taxon>
        <taxon>Metazoa</taxon>
        <taxon>Spiralia</taxon>
        <taxon>Gnathifera</taxon>
        <taxon>Rotifera</taxon>
        <taxon>Eurotatoria</taxon>
        <taxon>Bdelloidea</taxon>
        <taxon>Adinetida</taxon>
        <taxon>Adinetidae</taxon>
        <taxon>Adineta</taxon>
    </lineage>
</organism>
<dbReference type="PIRSF" id="PIRSF037677">
    <property type="entry name" value="DNA_mis_repair_Msh6"/>
    <property type="match status" value="1"/>
</dbReference>
<feature type="domain" description="DNA mismatch repair protein MutS connector" evidence="8">
    <location>
        <begin position="404"/>
        <end position="483"/>
    </location>
</feature>
<dbReference type="InterPro" id="IPR017261">
    <property type="entry name" value="DNA_mismatch_repair_MutS/MSH"/>
</dbReference>
<comment type="caution">
    <text evidence="10">The sequence shown here is derived from an EMBL/GenBank/DDBJ whole genome shotgun (WGS) entry which is preliminary data.</text>
</comment>
<dbReference type="PANTHER" id="PTHR11361">
    <property type="entry name" value="DNA MISMATCH REPAIR PROTEIN MUTS FAMILY MEMBER"/>
    <property type="match status" value="1"/>
</dbReference>
<sequence length="649" mass="74896">MSNLFSYFQRIEPKKMAATTADSETTSPANKTPKSDKNGVTKRNQTPKESSSSARKSMNMSDIYSADSPKTEKRKKSPPMPADDHDNLPKNKKRKTLNARNESDDDDEPQLKNQNRKRIAILDSDEEEEVENDRMDVDVTPVNKRSMKSAAKKKGASSTTTSRKKKAEESEDEEALYKDESNDGSEENESEMEEYDDDEPVDQTKTPKRRTATLNREKKPAKNISDSNFTHLSLEFLKDGKRRDANRRLHTDPNYDSRTLYVPDEYLNSVTPAMRQWWTLKMDYFDTILFFKVGKFYELYNMDAIICAPELNLTMMKGDMAHCGFPEKAYSKFADILVTKGYKVARVEQTETPNMMKERLEQQSGRKNKFDKTVRREICQITTPGTKTFNTLDNDNVFRESLYLLSIVEVPIPDNKITPCEFGVCFVDTTIAQFYIGQFEDDRYLSRLQTLLAQFPPTQILCEKNKISEKTKKVLTLTQAKIEYLIPNKEMYETTKTLDILRDDTYFKDENGDLHWPNAFEHVFNEGDKQGLHVRSTFQISMRALGGIMWYLQHCLVDKELLSMRKFAIFQPPDENIELKEASTFKQQNMVLDATTLYNLEILSNSRGGKEGSLLQTCDRCLTHFGKRLLARWLSAPVCNVNEINERLN</sequence>
<dbReference type="Proteomes" id="UP000663828">
    <property type="component" value="Unassembled WGS sequence"/>
</dbReference>
<proteinExistence type="inferred from homology"/>
<evidence type="ECO:0000313" key="11">
    <source>
        <dbReference type="Proteomes" id="UP000663828"/>
    </source>
</evidence>
<feature type="compositionally biased region" description="Acidic residues" evidence="6">
    <location>
        <begin position="182"/>
        <end position="201"/>
    </location>
</feature>
<feature type="domain" description="DNA mismatch repair protein MutS-like N-terminal" evidence="7">
    <location>
        <begin position="271"/>
        <end position="387"/>
    </location>
</feature>
<evidence type="ECO:0000256" key="5">
    <source>
        <dbReference type="ARBA" id="ARBA00023125"/>
    </source>
</evidence>
<feature type="region of interest" description="Disordered" evidence="6">
    <location>
        <begin position="1"/>
        <end position="224"/>
    </location>
</feature>
<name>A0A815FWF5_ADIRI</name>
<dbReference type="Gene3D" id="3.30.420.110">
    <property type="entry name" value="MutS, connector domain"/>
    <property type="match status" value="1"/>
</dbReference>
<dbReference type="Pfam" id="PF05188">
    <property type="entry name" value="MutS_II"/>
    <property type="match status" value="1"/>
</dbReference>
<keyword evidence="5" id="KW-0238">DNA-binding</keyword>
<dbReference type="InterPro" id="IPR036678">
    <property type="entry name" value="MutS_con_dom_sf"/>
</dbReference>
<evidence type="ECO:0000313" key="10">
    <source>
        <dbReference type="EMBL" id="CAF1330785.1"/>
    </source>
</evidence>
<dbReference type="Pfam" id="PF01624">
    <property type="entry name" value="MutS_I"/>
    <property type="match status" value="1"/>
</dbReference>
<dbReference type="SUPFAM" id="SSF55271">
    <property type="entry name" value="DNA repair protein MutS, domain I"/>
    <property type="match status" value="1"/>
</dbReference>
<feature type="compositionally biased region" description="Basic residues" evidence="6">
    <location>
        <begin position="145"/>
        <end position="155"/>
    </location>
</feature>
<dbReference type="SUPFAM" id="SSF48334">
    <property type="entry name" value="DNA repair protein MutS, domain III"/>
    <property type="match status" value="1"/>
</dbReference>
<evidence type="ECO:0000259" key="7">
    <source>
        <dbReference type="Pfam" id="PF01624"/>
    </source>
</evidence>
<dbReference type="InterPro" id="IPR036187">
    <property type="entry name" value="DNA_mismatch_repair_MutS_sf"/>
</dbReference>
<dbReference type="InterPro" id="IPR016151">
    <property type="entry name" value="DNA_mismatch_repair_MutS_N"/>
</dbReference>
<dbReference type="SUPFAM" id="SSF53150">
    <property type="entry name" value="DNA repair protein MutS, domain II"/>
    <property type="match status" value="1"/>
</dbReference>
<gene>
    <name evidence="10" type="ORF">XAT740_LOCUS30420</name>
</gene>
<keyword evidence="3" id="KW-0227">DNA damage</keyword>
<evidence type="ECO:0008006" key="12">
    <source>
        <dbReference type="Google" id="ProtNLM"/>
    </source>
</evidence>
<evidence type="ECO:0000256" key="3">
    <source>
        <dbReference type="ARBA" id="ARBA00022763"/>
    </source>
</evidence>
<dbReference type="Gene3D" id="3.40.1170.10">
    <property type="entry name" value="DNA repair protein MutS, domain I"/>
    <property type="match status" value="1"/>
</dbReference>
<keyword evidence="2" id="KW-0547">Nucleotide-binding</keyword>
<dbReference type="InterPro" id="IPR007695">
    <property type="entry name" value="DNA_mismatch_repair_MutS-lik_N"/>
</dbReference>
<evidence type="ECO:0000256" key="2">
    <source>
        <dbReference type="ARBA" id="ARBA00022741"/>
    </source>
</evidence>
<dbReference type="InterPro" id="IPR045076">
    <property type="entry name" value="MutS"/>
</dbReference>
<dbReference type="PANTHER" id="PTHR11361:SF148">
    <property type="entry name" value="DNA MISMATCH REPAIR PROTEIN MSH6"/>
    <property type="match status" value="1"/>
</dbReference>
<evidence type="ECO:0000256" key="6">
    <source>
        <dbReference type="SAM" id="MobiDB-lite"/>
    </source>
</evidence>
<feature type="compositionally biased region" description="Polar residues" evidence="6">
    <location>
        <begin position="20"/>
        <end position="32"/>
    </location>
</feature>
<accession>A0A815FWF5</accession>
<dbReference type="AlphaFoldDB" id="A0A815FWF5"/>
<dbReference type="GO" id="GO:0030983">
    <property type="term" value="F:mismatched DNA binding"/>
    <property type="evidence" value="ECO:0007669"/>
    <property type="project" value="InterPro"/>
</dbReference>
<dbReference type="InterPro" id="IPR007860">
    <property type="entry name" value="DNA_mmatch_repair_MutS_con_dom"/>
</dbReference>
<comment type="similarity">
    <text evidence="1">Belongs to the DNA mismatch repair MutS family.</text>
</comment>
<feature type="compositionally biased region" description="Low complexity" evidence="6">
    <location>
        <begin position="50"/>
        <end position="61"/>
    </location>
</feature>
<feature type="non-terminal residue" evidence="10">
    <location>
        <position position="649"/>
    </location>
</feature>
<evidence type="ECO:0000256" key="4">
    <source>
        <dbReference type="ARBA" id="ARBA00022840"/>
    </source>
</evidence>
<dbReference type="GO" id="GO:0005524">
    <property type="term" value="F:ATP binding"/>
    <property type="evidence" value="ECO:0007669"/>
    <property type="project" value="UniProtKB-KW"/>
</dbReference>
<keyword evidence="4" id="KW-0067">ATP-binding</keyword>
<dbReference type="InterPro" id="IPR007696">
    <property type="entry name" value="DNA_mismatch_repair_MutS_core"/>
</dbReference>
<dbReference type="GO" id="GO:0006298">
    <property type="term" value="P:mismatch repair"/>
    <property type="evidence" value="ECO:0007669"/>
    <property type="project" value="InterPro"/>
</dbReference>
<dbReference type="Pfam" id="PF05192">
    <property type="entry name" value="MutS_III"/>
    <property type="match status" value="1"/>
</dbReference>
<keyword evidence="11" id="KW-1185">Reference proteome</keyword>
<reference evidence="10" key="1">
    <citation type="submission" date="2021-02" db="EMBL/GenBank/DDBJ databases">
        <authorList>
            <person name="Nowell W R."/>
        </authorList>
    </citation>
    <scope>NUCLEOTIDE SEQUENCE</scope>
</reference>
<dbReference type="GO" id="GO:0140664">
    <property type="term" value="F:ATP-dependent DNA damage sensor activity"/>
    <property type="evidence" value="ECO:0007669"/>
    <property type="project" value="InterPro"/>
</dbReference>